<comment type="cofactor">
    <cofactor evidence="1">
        <name>FMN</name>
        <dbReference type="ChEBI" id="CHEBI:58210"/>
    </cofactor>
</comment>
<proteinExistence type="inferred from homology"/>
<evidence type="ECO:0000259" key="6">
    <source>
        <dbReference type="Pfam" id="PF00881"/>
    </source>
</evidence>
<evidence type="ECO:0000256" key="3">
    <source>
        <dbReference type="ARBA" id="ARBA00022630"/>
    </source>
</evidence>
<keyword evidence="5" id="KW-0560">Oxidoreductase</keyword>
<evidence type="ECO:0000256" key="5">
    <source>
        <dbReference type="ARBA" id="ARBA00023002"/>
    </source>
</evidence>
<dbReference type="InterPro" id="IPR000415">
    <property type="entry name" value="Nitroreductase-like"/>
</dbReference>
<dbReference type="PANTHER" id="PTHR43673:SF2">
    <property type="entry name" value="NITROREDUCTASE"/>
    <property type="match status" value="1"/>
</dbReference>
<evidence type="ECO:0000256" key="2">
    <source>
        <dbReference type="ARBA" id="ARBA00007118"/>
    </source>
</evidence>
<keyword evidence="4" id="KW-0288">FMN</keyword>
<dbReference type="Proteomes" id="UP001215280">
    <property type="component" value="Unassembled WGS sequence"/>
</dbReference>
<evidence type="ECO:0000256" key="4">
    <source>
        <dbReference type="ARBA" id="ARBA00022643"/>
    </source>
</evidence>
<dbReference type="Gene3D" id="3.40.109.10">
    <property type="entry name" value="NADH Oxidase"/>
    <property type="match status" value="1"/>
</dbReference>
<evidence type="ECO:0000313" key="8">
    <source>
        <dbReference type="Proteomes" id="UP001215280"/>
    </source>
</evidence>
<comment type="caution">
    <text evidence="7">The sequence shown here is derived from an EMBL/GenBank/DDBJ whole genome shotgun (WGS) entry which is preliminary data.</text>
</comment>
<evidence type="ECO:0000313" key="7">
    <source>
        <dbReference type="EMBL" id="KAJ7721554.1"/>
    </source>
</evidence>
<sequence>MSVFTAVYPVGHPDPNIEVPDPASIVTNLGSAAEKRHRDAVEISDSLMKNRFSCRYYLPEPVPQKIIEEIIDAARCSPSGNNMQPWEKVYCISGAMKDAISREMMQAHQEAPDAYSAQYLYYPAGPIPPEYARRRFEFGKHHYAPLHIDHGDLKGRARVSMRNYDFYGAPVAFIFTINNALTQGSWLDVGYFLQSMNIGARARGLETISQEAPAKYQLILRKNLPISDNEVVALAMGIGYPDLDKVGQFSAKQPKREVSDIIEFFGF</sequence>
<keyword evidence="8" id="KW-1185">Reference proteome</keyword>
<comment type="similarity">
    <text evidence="2">Belongs to the nitroreductase family.</text>
</comment>
<dbReference type="SUPFAM" id="SSF55469">
    <property type="entry name" value="FMN-dependent nitroreductase-like"/>
    <property type="match status" value="1"/>
</dbReference>
<keyword evidence="3" id="KW-0285">Flavoprotein</keyword>
<reference evidence="7" key="1">
    <citation type="submission" date="2023-03" db="EMBL/GenBank/DDBJ databases">
        <title>Massive genome expansion in bonnet fungi (Mycena s.s.) driven by repeated elements and novel gene families across ecological guilds.</title>
        <authorList>
            <consortium name="Lawrence Berkeley National Laboratory"/>
            <person name="Harder C.B."/>
            <person name="Miyauchi S."/>
            <person name="Viragh M."/>
            <person name="Kuo A."/>
            <person name="Thoen E."/>
            <person name="Andreopoulos B."/>
            <person name="Lu D."/>
            <person name="Skrede I."/>
            <person name="Drula E."/>
            <person name="Henrissat B."/>
            <person name="Morin E."/>
            <person name="Kohler A."/>
            <person name="Barry K."/>
            <person name="LaButti K."/>
            <person name="Morin E."/>
            <person name="Salamov A."/>
            <person name="Lipzen A."/>
            <person name="Mereny Z."/>
            <person name="Hegedus B."/>
            <person name="Baldrian P."/>
            <person name="Stursova M."/>
            <person name="Weitz H."/>
            <person name="Taylor A."/>
            <person name="Grigoriev I.V."/>
            <person name="Nagy L.G."/>
            <person name="Martin F."/>
            <person name="Kauserud H."/>
        </authorList>
    </citation>
    <scope>NUCLEOTIDE SEQUENCE</scope>
    <source>
        <strain evidence="7">CBHHK188m</strain>
    </source>
</reference>
<dbReference type="AlphaFoldDB" id="A0AAD7HIK2"/>
<evidence type="ECO:0000256" key="1">
    <source>
        <dbReference type="ARBA" id="ARBA00001917"/>
    </source>
</evidence>
<dbReference type="PANTHER" id="PTHR43673">
    <property type="entry name" value="NAD(P)H NITROREDUCTASE YDGI-RELATED"/>
    <property type="match status" value="1"/>
</dbReference>
<protein>
    <submittedName>
        <fullName evidence="7">Nitroreductase</fullName>
    </submittedName>
</protein>
<organism evidence="7 8">
    <name type="scientific">Mycena maculata</name>
    <dbReference type="NCBI Taxonomy" id="230809"/>
    <lineage>
        <taxon>Eukaryota</taxon>
        <taxon>Fungi</taxon>
        <taxon>Dikarya</taxon>
        <taxon>Basidiomycota</taxon>
        <taxon>Agaricomycotina</taxon>
        <taxon>Agaricomycetes</taxon>
        <taxon>Agaricomycetidae</taxon>
        <taxon>Agaricales</taxon>
        <taxon>Marasmiineae</taxon>
        <taxon>Mycenaceae</taxon>
        <taxon>Mycena</taxon>
    </lineage>
</organism>
<dbReference type="GO" id="GO:0016491">
    <property type="term" value="F:oxidoreductase activity"/>
    <property type="evidence" value="ECO:0007669"/>
    <property type="project" value="UniProtKB-KW"/>
</dbReference>
<accession>A0AAD7HIK2</accession>
<name>A0AAD7HIK2_9AGAR</name>
<dbReference type="CDD" id="cd02136">
    <property type="entry name" value="PnbA_NfnB-like"/>
    <property type="match status" value="1"/>
</dbReference>
<feature type="domain" description="Nitroreductase" evidence="6">
    <location>
        <begin position="49"/>
        <end position="240"/>
    </location>
</feature>
<dbReference type="Pfam" id="PF00881">
    <property type="entry name" value="Nitroreductase"/>
    <property type="match status" value="1"/>
</dbReference>
<gene>
    <name evidence="7" type="ORF">DFH07DRAFT_857725</name>
</gene>
<dbReference type="EMBL" id="JARJLG010000267">
    <property type="protein sequence ID" value="KAJ7721554.1"/>
    <property type="molecule type" value="Genomic_DNA"/>
</dbReference>
<dbReference type="InterPro" id="IPR029479">
    <property type="entry name" value="Nitroreductase"/>
</dbReference>